<dbReference type="CDD" id="cd06124">
    <property type="entry name" value="cupin_NimR-like_N"/>
    <property type="match status" value="1"/>
</dbReference>
<proteinExistence type="predicted"/>
<evidence type="ECO:0000256" key="3">
    <source>
        <dbReference type="ARBA" id="ARBA00023015"/>
    </source>
</evidence>
<dbReference type="SMART" id="SM00342">
    <property type="entry name" value="HTH_ARAC"/>
    <property type="match status" value="1"/>
</dbReference>
<keyword evidence="4" id="KW-0238">DNA-binding</keyword>
<dbReference type="SUPFAM" id="SSF51182">
    <property type="entry name" value="RmlC-like cupins"/>
    <property type="match status" value="1"/>
</dbReference>
<evidence type="ECO:0000256" key="2">
    <source>
        <dbReference type="ARBA" id="ARBA00022491"/>
    </source>
</evidence>
<dbReference type="InterPro" id="IPR011051">
    <property type="entry name" value="RmlC_Cupin_sf"/>
</dbReference>
<dbReference type="GO" id="GO:0005634">
    <property type="term" value="C:nucleus"/>
    <property type="evidence" value="ECO:0007669"/>
    <property type="project" value="UniProtKB-SubCell"/>
</dbReference>
<keyword evidence="2" id="KW-0678">Repressor</keyword>
<reference evidence="8 9" key="1">
    <citation type="journal article" date="2017" name="Curr. Biol.">
        <title>Genome architecture and evolution of a unichromosomal asexual nematode.</title>
        <authorList>
            <person name="Fradin H."/>
            <person name="Zegar C."/>
            <person name="Gutwein M."/>
            <person name="Lucas J."/>
            <person name="Kovtun M."/>
            <person name="Corcoran D."/>
            <person name="Baugh L.R."/>
            <person name="Kiontke K."/>
            <person name="Gunsalus K."/>
            <person name="Fitch D.H."/>
            <person name="Piano F."/>
        </authorList>
    </citation>
    <scope>NUCLEOTIDE SEQUENCE [LARGE SCALE GENOMIC DNA]</scope>
    <source>
        <strain evidence="8">PF1309</strain>
    </source>
</reference>
<organism evidence="8 9">
    <name type="scientific">Diploscapter pachys</name>
    <dbReference type="NCBI Taxonomy" id="2018661"/>
    <lineage>
        <taxon>Eukaryota</taxon>
        <taxon>Metazoa</taxon>
        <taxon>Ecdysozoa</taxon>
        <taxon>Nematoda</taxon>
        <taxon>Chromadorea</taxon>
        <taxon>Rhabditida</taxon>
        <taxon>Rhabditina</taxon>
        <taxon>Rhabditomorpha</taxon>
        <taxon>Rhabditoidea</taxon>
        <taxon>Rhabditidae</taxon>
        <taxon>Diploscapter</taxon>
    </lineage>
</organism>
<dbReference type="Gene3D" id="1.10.10.60">
    <property type="entry name" value="Homeodomain-like"/>
    <property type="match status" value="1"/>
</dbReference>
<feature type="region of interest" description="Disordered" evidence="6">
    <location>
        <begin position="190"/>
        <end position="258"/>
    </location>
</feature>
<dbReference type="InterPro" id="IPR014710">
    <property type="entry name" value="RmlC-like_jellyroll"/>
</dbReference>
<keyword evidence="5" id="KW-0804">Transcription</keyword>
<evidence type="ECO:0000256" key="1">
    <source>
        <dbReference type="ARBA" id="ARBA00004123"/>
    </source>
</evidence>
<name>A0A2A2K3S1_9BILA</name>
<feature type="region of interest" description="Disordered" evidence="6">
    <location>
        <begin position="43"/>
        <end position="89"/>
    </location>
</feature>
<feature type="region of interest" description="Disordered" evidence="6">
    <location>
        <begin position="104"/>
        <end position="163"/>
    </location>
</feature>
<dbReference type="PANTHER" id="PTHR11019">
    <property type="entry name" value="HTH-TYPE TRANSCRIPTIONAL REGULATOR NIMR"/>
    <property type="match status" value="1"/>
</dbReference>
<dbReference type="PANTHER" id="PTHR11019:SF159">
    <property type="entry name" value="TRANSCRIPTIONAL REGULATOR-RELATED"/>
    <property type="match status" value="1"/>
</dbReference>
<dbReference type="Proteomes" id="UP000218231">
    <property type="component" value="Unassembled WGS sequence"/>
</dbReference>
<feature type="compositionally biased region" description="Basic and acidic residues" evidence="6">
    <location>
        <begin position="143"/>
        <end position="154"/>
    </location>
</feature>
<comment type="subcellular location">
    <subcellularLocation>
        <location evidence="1">Nucleus</location>
    </subcellularLocation>
</comment>
<dbReference type="GO" id="GO:0043565">
    <property type="term" value="F:sequence-specific DNA binding"/>
    <property type="evidence" value="ECO:0007669"/>
    <property type="project" value="InterPro"/>
</dbReference>
<feature type="domain" description="HTH araC/xylS-type" evidence="7">
    <location>
        <begin position="477"/>
        <end position="577"/>
    </location>
</feature>
<dbReference type="Pfam" id="PF02311">
    <property type="entry name" value="AraC_binding"/>
    <property type="match status" value="1"/>
</dbReference>
<dbReference type="AlphaFoldDB" id="A0A2A2K3S1"/>
<dbReference type="PROSITE" id="PS01124">
    <property type="entry name" value="HTH_ARAC_FAMILY_2"/>
    <property type="match status" value="1"/>
</dbReference>
<dbReference type="SUPFAM" id="SSF46689">
    <property type="entry name" value="Homeodomain-like"/>
    <property type="match status" value="1"/>
</dbReference>
<gene>
    <name evidence="8" type="ORF">WR25_21519</name>
</gene>
<feature type="compositionally biased region" description="Basic and acidic residues" evidence="6">
    <location>
        <begin position="244"/>
        <end position="258"/>
    </location>
</feature>
<dbReference type="InterPro" id="IPR009057">
    <property type="entry name" value="Homeodomain-like_sf"/>
</dbReference>
<dbReference type="OrthoDB" id="10256511at2759"/>
<dbReference type="EMBL" id="LIAE01009729">
    <property type="protein sequence ID" value="PAV68578.1"/>
    <property type="molecule type" value="Genomic_DNA"/>
</dbReference>
<feature type="compositionally biased region" description="Low complexity" evidence="6">
    <location>
        <begin position="287"/>
        <end position="302"/>
    </location>
</feature>
<protein>
    <recommendedName>
        <fullName evidence="7">HTH araC/xylS-type domain-containing protein</fullName>
    </recommendedName>
</protein>
<dbReference type="Gene3D" id="2.60.120.10">
    <property type="entry name" value="Jelly Rolls"/>
    <property type="match status" value="1"/>
</dbReference>
<evidence type="ECO:0000256" key="6">
    <source>
        <dbReference type="SAM" id="MobiDB-lite"/>
    </source>
</evidence>
<comment type="caution">
    <text evidence="8">The sequence shown here is derived from an EMBL/GenBank/DDBJ whole genome shotgun (WGS) entry which is preliminary data.</text>
</comment>
<dbReference type="InterPro" id="IPR018060">
    <property type="entry name" value="HTH_AraC"/>
</dbReference>
<keyword evidence="9" id="KW-1185">Reference proteome</keyword>
<evidence type="ECO:0000313" key="8">
    <source>
        <dbReference type="EMBL" id="PAV68578.1"/>
    </source>
</evidence>
<sequence length="578" mass="61559">MSRPVASSRRSNVFMRFPSLERAGRSLQRGHVPWPGSIANEQHHQQYAGQQRQVGPGMHVVGDAPQQRRGQVHAQPGTDGHNQGGAQVDQPEHAGAQVSLTARHQGIDQRGRQGHGQRQRIGHGSGGAHTGAAAAHQRHGHHAATDAKQRRQRADGQAGEGCAGTAHFSQCLPACADEARAQPGIEQAEQEIGDEQPAQPGAGHVQGGPGAEQRPYGYGRRQGPHQVPAQAAGSVVAPGGQGAAEDHHRGRGGHGDLHGMLRHGRACAVAGQQQGIEQRHGEEPAAEAEQQGGDAGTQAEQAKQGVEHGNSLRARTGAPSPVVMRNVPLSQVDATPRAVLAIATDYPPDTLLPRHVHRRAQFLYGMSGLMEVLTDDGAWVIPPGSGVWIPPGKPHQVRMRGVSTRSLYIEPTALPRPGPLCEALRVQPLLHQLLLASAEVPALHDEAGRDGLLLGLLLHELGQAERLPLFAPMPTEPRLAALCQAFLAQPLIHARAEAWARQLNCSPRTFSRRFREQTGLSFGQWRQQACLMAAVTRLAAGEAVTAIALDLGYESPSAFSSLYRKVMGHTPSAARHGA</sequence>
<feature type="compositionally biased region" description="Basic residues" evidence="6">
    <location>
        <begin position="112"/>
        <end position="121"/>
    </location>
</feature>
<evidence type="ECO:0000313" key="9">
    <source>
        <dbReference type="Proteomes" id="UP000218231"/>
    </source>
</evidence>
<dbReference type="FunFam" id="1.10.10.60:FF:000132">
    <property type="entry name" value="AraC family transcriptional regulator"/>
    <property type="match status" value="1"/>
</dbReference>
<evidence type="ECO:0000259" key="7">
    <source>
        <dbReference type="PROSITE" id="PS01124"/>
    </source>
</evidence>
<dbReference type="InterPro" id="IPR003313">
    <property type="entry name" value="AraC-bd"/>
</dbReference>
<dbReference type="Pfam" id="PF12833">
    <property type="entry name" value="HTH_18"/>
    <property type="match status" value="1"/>
</dbReference>
<dbReference type="GO" id="GO:0003700">
    <property type="term" value="F:DNA-binding transcription factor activity"/>
    <property type="evidence" value="ECO:0007669"/>
    <property type="project" value="InterPro"/>
</dbReference>
<evidence type="ECO:0000256" key="4">
    <source>
        <dbReference type="ARBA" id="ARBA00023125"/>
    </source>
</evidence>
<keyword evidence="3" id="KW-0805">Transcription regulation</keyword>
<feature type="region of interest" description="Disordered" evidence="6">
    <location>
        <begin position="276"/>
        <end position="318"/>
    </location>
</feature>
<accession>A0A2A2K3S1</accession>
<evidence type="ECO:0000256" key="5">
    <source>
        <dbReference type="ARBA" id="ARBA00023163"/>
    </source>
</evidence>